<feature type="active site" description="Nucleophile" evidence="4">
    <location>
        <position position="42"/>
    </location>
</feature>
<dbReference type="RefSeq" id="WP_179641811.1">
    <property type="nucleotide sequence ID" value="NZ_BAAAYY010000002.1"/>
</dbReference>
<feature type="short sequence motif" description="GXSXG" evidence="4">
    <location>
        <begin position="40"/>
        <end position="44"/>
    </location>
</feature>
<evidence type="ECO:0000313" key="7">
    <source>
        <dbReference type="Proteomes" id="UP000589036"/>
    </source>
</evidence>
<feature type="short sequence motif" description="GXGXXG" evidence="4">
    <location>
        <begin position="9"/>
        <end position="14"/>
    </location>
</feature>
<keyword evidence="2 4" id="KW-0442">Lipid degradation</keyword>
<dbReference type="InterPro" id="IPR050301">
    <property type="entry name" value="NTE"/>
</dbReference>
<proteinExistence type="predicted"/>
<evidence type="ECO:0000256" key="3">
    <source>
        <dbReference type="ARBA" id="ARBA00023098"/>
    </source>
</evidence>
<keyword evidence="7" id="KW-1185">Reference proteome</keyword>
<dbReference type="InterPro" id="IPR002641">
    <property type="entry name" value="PNPLA_dom"/>
</dbReference>
<dbReference type="PANTHER" id="PTHR14226">
    <property type="entry name" value="NEUROPATHY TARGET ESTERASE/SWISS CHEESE D.MELANOGASTER"/>
    <property type="match status" value="1"/>
</dbReference>
<keyword evidence="1 4" id="KW-0378">Hydrolase</keyword>
<dbReference type="PROSITE" id="PS51635">
    <property type="entry name" value="PNPLA"/>
    <property type="match status" value="1"/>
</dbReference>
<gene>
    <name evidence="6" type="ORF">HDA32_000748</name>
</gene>
<evidence type="ECO:0000256" key="4">
    <source>
        <dbReference type="PROSITE-ProRule" id="PRU01161"/>
    </source>
</evidence>
<feature type="domain" description="PNPLA" evidence="5">
    <location>
        <begin position="5"/>
        <end position="196"/>
    </location>
</feature>
<name>A0A852TNU9_9ACTN</name>
<dbReference type="AlphaFoldDB" id="A0A852TNU9"/>
<feature type="active site" description="Proton acceptor" evidence="4">
    <location>
        <position position="183"/>
    </location>
</feature>
<dbReference type="Gene3D" id="3.40.1090.10">
    <property type="entry name" value="Cytosolic phospholipase A2 catalytic domain"/>
    <property type="match status" value="2"/>
</dbReference>
<accession>A0A852TNU9</accession>
<dbReference type="GO" id="GO:0016787">
    <property type="term" value="F:hydrolase activity"/>
    <property type="evidence" value="ECO:0007669"/>
    <property type="project" value="UniProtKB-UniRule"/>
</dbReference>
<evidence type="ECO:0000256" key="2">
    <source>
        <dbReference type="ARBA" id="ARBA00022963"/>
    </source>
</evidence>
<dbReference type="GO" id="GO:0016042">
    <property type="term" value="P:lipid catabolic process"/>
    <property type="evidence" value="ECO:0007669"/>
    <property type="project" value="UniProtKB-UniRule"/>
</dbReference>
<reference evidence="6 7" key="1">
    <citation type="submission" date="2020-07" db="EMBL/GenBank/DDBJ databases">
        <title>Sequencing the genomes of 1000 actinobacteria strains.</title>
        <authorList>
            <person name="Klenk H.-P."/>
        </authorList>
    </citation>
    <scope>NUCLEOTIDE SEQUENCE [LARGE SCALE GENOMIC DNA]</scope>
    <source>
        <strain evidence="6 7">CXB654</strain>
    </source>
</reference>
<dbReference type="Pfam" id="PF01734">
    <property type="entry name" value="Patatin"/>
    <property type="match status" value="1"/>
</dbReference>
<organism evidence="6 7">
    <name type="scientific">Spinactinospora alkalitolerans</name>
    <dbReference type="NCBI Taxonomy" id="687207"/>
    <lineage>
        <taxon>Bacteria</taxon>
        <taxon>Bacillati</taxon>
        <taxon>Actinomycetota</taxon>
        <taxon>Actinomycetes</taxon>
        <taxon>Streptosporangiales</taxon>
        <taxon>Nocardiopsidaceae</taxon>
        <taxon>Spinactinospora</taxon>
    </lineage>
</organism>
<comment type="caution">
    <text evidence="6">The sequence shown here is derived from an EMBL/GenBank/DDBJ whole genome shotgun (WGS) entry which is preliminary data.</text>
</comment>
<evidence type="ECO:0000256" key="1">
    <source>
        <dbReference type="ARBA" id="ARBA00022801"/>
    </source>
</evidence>
<evidence type="ECO:0000259" key="5">
    <source>
        <dbReference type="PROSITE" id="PS51635"/>
    </source>
</evidence>
<dbReference type="InterPro" id="IPR016035">
    <property type="entry name" value="Acyl_Trfase/lysoPLipase"/>
</dbReference>
<keyword evidence="3 4" id="KW-0443">Lipid metabolism</keyword>
<dbReference type="PANTHER" id="PTHR14226:SF57">
    <property type="entry name" value="BLR7027 PROTEIN"/>
    <property type="match status" value="1"/>
</dbReference>
<dbReference type="SUPFAM" id="SSF52151">
    <property type="entry name" value="FabD/lysophospholipase-like"/>
    <property type="match status" value="1"/>
</dbReference>
<protein>
    <submittedName>
        <fullName evidence="6">NTE family protein</fullName>
    </submittedName>
</protein>
<sequence length="277" mass="27997">MSRALVLGGGGITGIAWELGVLAGLREAGLDLTGADLTVGTSAGSVVGAQITSGLDLEELYSRQLRPADGERPARLNPAALVRIAWAMLRARTPEAGRAHAGLIAVRTATGSETERRAVIASRLPVHRWPDQRLLVTAVDARSGALAVFSRDGDASLVDAVAASCAVPGVWAPVTIGGRLYIDGGVRSSANVDLADGHGRVVVLAPTTAGAGPFAGARAQAAGLSGNPRVTVVAPNAAAKAAIGRNVLDPERRAPAARAGRAQAAEVAEAVAGVWAE</sequence>
<dbReference type="Proteomes" id="UP000589036">
    <property type="component" value="Unassembled WGS sequence"/>
</dbReference>
<dbReference type="EMBL" id="JACCCC010000001">
    <property type="protein sequence ID" value="NYE45628.1"/>
    <property type="molecule type" value="Genomic_DNA"/>
</dbReference>
<evidence type="ECO:0000313" key="6">
    <source>
        <dbReference type="EMBL" id="NYE45628.1"/>
    </source>
</evidence>
<feature type="short sequence motif" description="DGA/G" evidence="4">
    <location>
        <begin position="183"/>
        <end position="185"/>
    </location>
</feature>